<dbReference type="VEuPathDB" id="TriTrypDB:TcG_07238"/>
<dbReference type="VEuPathDB" id="TriTrypDB:C4B63_22g93"/>
<reference evidence="3 4" key="1">
    <citation type="journal article" date="2018" name="Microb. Genom.">
        <title>Expanding an expanded genome: long-read sequencing of Trypanosoma cruzi.</title>
        <authorList>
            <person name="Berna L."/>
            <person name="Rodriguez M."/>
            <person name="Chiribao M.L."/>
            <person name="Parodi-Talice A."/>
            <person name="Pita S."/>
            <person name="Rijo G."/>
            <person name="Alvarez-Valin F."/>
            <person name="Robello C."/>
        </authorList>
    </citation>
    <scope>NUCLEOTIDE SEQUENCE [LARGE SCALE GENOMIC DNA]</scope>
    <source>
        <strain evidence="3 4">TCC</strain>
    </source>
</reference>
<accession>A0A2V2WM46</accession>
<evidence type="ECO:0000313" key="4">
    <source>
        <dbReference type="Proteomes" id="UP000246078"/>
    </source>
</evidence>
<dbReference type="VEuPathDB" id="TriTrypDB:TcCL_NonESM01535"/>
<feature type="compositionally biased region" description="Acidic residues" evidence="2">
    <location>
        <begin position="1716"/>
        <end position="1733"/>
    </location>
</feature>
<feature type="compositionally biased region" description="Basic and acidic residues" evidence="2">
    <location>
        <begin position="1780"/>
        <end position="1814"/>
    </location>
</feature>
<protein>
    <submittedName>
        <fullName evidence="3">Transmembrane protein, conserved</fullName>
    </submittedName>
</protein>
<feature type="compositionally biased region" description="Low complexity" evidence="2">
    <location>
        <begin position="1275"/>
        <end position="1285"/>
    </location>
</feature>
<evidence type="ECO:0000256" key="1">
    <source>
        <dbReference type="SAM" id="Coils"/>
    </source>
</evidence>
<dbReference type="VEuPathDB" id="TriTrypDB:TcCLB.511429.10"/>
<feature type="compositionally biased region" description="Acidic residues" evidence="2">
    <location>
        <begin position="1748"/>
        <end position="1770"/>
    </location>
</feature>
<dbReference type="VEuPathDB" id="TriTrypDB:BCY84_01678"/>
<name>A0A2V2WM46_TRYCR</name>
<evidence type="ECO:0000256" key="2">
    <source>
        <dbReference type="SAM" id="MobiDB-lite"/>
    </source>
</evidence>
<feature type="coiled-coil region" evidence="1">
    <location>
        <begin position="1298"/>
        <end position="1332"/>
    </location>
</feature>
<dbReference type="EMBL" id="PRFC01000087">
    <property type="protein sequence ID" value="PWV08739.1"/>
    <property type="molecule type" value="Genomic_DNA"/>
</dbReference>
<comment type="caution">
    <text evidence="3">The sequence shown here is derived from an EMBL/GenBank/DDBJ whole genome shotgun (WGS) entry which is preliminary data.</text>
</comment>
<keyword evidence="3" id="KW-0812">Transmembrane</keyword>
<dbReference type="VEuPathDB" id="TriTrypDB:TCDM_00956"/>
<feature type="compositionally biased region" description="Acidic residues" evidence="2">
    <location>
        <begin position="1047"/>
        <end position="1062"/>
    </location>
</feature>
<evidence type="ECO:0000313" key="3">
    <source>
        <dbReference type="EMBL" id="PWV08739.1"/>
    </source>
</evidence>
<keyword evidence="3" id="KW-0472">Membrane</keyword>
<sequence length="1835" mass="203772">MQLHERVEETLIALLYAEDTVNGTWKSRGRDLAAAFEASLVEITGVPENASRLETLACVRRSVNSFLADPTPAPLETFFLRVVTILHCYTVVASANVGSSQLPVGVKTAAVAIASAFFSQRLRVACVETNNNDDIDTNNNDEDDDSMKSTSGGAGEEDDLLQELHALWFCFLCVFLQQLSARGGDFTAWRQFFRACAAQHKKCDIKKENSHGTEDHMSGEDGSREEERIGMAAWGAVSEETFNATIARTRFRRTAILCKSFCPHLVAQAPGTTYQLLHTLHAFMSDWMRYKKEKCNDGEANEEEDIVGRYSEQMGELLGEGQVHAFLLSTAIGAVLSSTYILSTRGARGAETARWHLTRPDTAWQTEAQWRQTNFPPIGRLLERLHIRSLLGVHHFAFCMQLCIGLSPTHHTEGRQKLAIYLYLTEVCSLRVALAIYHFAPLQFPQGVLEEAATVFPGEGIASLTAAVDDYVQKAHCELIFSAVDAGTTRRRHRHNAHAVNSGKSNEEELIPVNGELTGPRFAKMVFPVSCPTWGQYLAEAKPTGATTKMASSSSTSAQMTNALSAMATSSRTPVGATGAFVKQTTFAQSVTPCRFVLDLCEIGLPGLMAETITQMRTEMGMNVCLVPSVALPGVGSIPRKVLQHVQAFLSNKEEEKEKDEENNNNNNKSTLRRYAFSATLRALETYFPLLSTIYAYVASQAFLCCLVEVITRECGQLLHFVHEEQEGQYTAMNKHAEDKNYGVACRNALGLAERYLIHVVMPCMRVLAPSPILYGRVQALFLLMKEKGPVVKFGMNPAEFLHMNTWLHWLLRPTSISDRAPHDVLRSKELEALFAQSLKRMTQSNVAHYRNLLQPVIYANPLLVARKLFQQAVGYGNNFLQIHTQLLKGAPAAVLTLVAHEGLSIMRQYAEEERIGTADANRVGLIATFLSVLWRDNPHSFDGGMLLRAAEYALRREARASIVFGLELLRSILHEMLDLTLEHEEQYSVAQLKALLAPSSTQWFAKGAAESFRRGRWNTSLTPAILAATTSMFRVALQEECHVPVENEEPEEDEEEGEEEAREMHRANTTATPQQRHDDEGKGTPTVKFTLGQCLLLHLCRLHSRIYTVQADLAGTMQLVLLTCARDYNVINDLLLCMETILPQGPPEEEIFMVAMPHVALRITARFAVKEAQRKTSIGKKFSSVDALFNVTPSDIMSCVERPASVTAIDSVIPFSILRKLSYYSAAHFVFDESVYTAATNEVNQFHNHATALVKRSIHKDTGIHNNTHGSVHNNNNNNNNNNNSGAGSSPTTDPTIRWLQEQLRQIRLEKEAHQELYQKCEAARAALLEELRCSGVLAEPVVFATSYLLPRALLSLEDTLFVYHFMKWLLNVTKATGNDKDGCGDYERVVDIVLSLITATMTFFVGFTDGECKRVGFLLALLRAALHETTVEMPPFPSVNDAIATSTTTSGGAADVSSPPVNFTTEALMALLEPKPRTFMSIFASYAAGMTDAANGVKDQEEADSSGEKGAIQEAQAALPAFPTQLEAYLCRALVHLLLHQREIPFLHRNALLVLERLTKNTPSFPSTLCATEWLIKAITPHAVRSSSCYASATAVLKVLKGNRHRMEEMLDSLASRLVLQTGPPSKNGVEKQIEAWQKLWKSREAYVRLLLLEDIAAAERRGETEAVVSANIGGMGFQAEKNVEDEVADIEEVEAEAPDDYGYANGIHVENEEEQDARELQEEAEDDDVTDDHSEPRSFSLTDCCDNEESDVCSEQQDEETVEEENLVTDIPFNDEFSLREHAAMSHGEEMVETRGGNDRKRSRDEEHDASESPPRTVSRLEMSLKDEEENV</sequence>
<organism evidence="3 4">
    <name type="scientific">Trypanosoma cruzi</name>
    <dbReference type="NCBI Taxonomy" id="5693"/>
    <lineage>
        <taxon>Eukaryota</taxon>
        <taxon>Discoba</taxon>
        <taxon>Euglenozoa</taxon>
        <taxon>Kinetoplastea</taxon>
        <taxon>Metakinetoplastina</taxon>
        <taxon>Trypanosomatida</taxon>
        <taxon>Trypanosomatidae</taxon>
        <taxon>Trypanosoma</taxon>
        <taxon>Schizotrypanum</taxon>
    </lineage>
</organism>
<feature type="compositionally biased region" description="Acidic residues" evidence="2">
    <location>
        <begin position="132"/>
        <end position="145"/>
    </location>
</feature>
<dbReference type="VEuPathDB" id="TriTrypDB:Tc_MARK_6030"/>
<keyword evidence="1" id="KW-0175">Coiled coil</keyword>
<dbReference type="VEuPathDB" id="TriTrypDB:TcYC6_0016780"/>
<proteinExistence type="predicted"/>
<feature type="region of interest" description="Disordered" evidence="2">
    <location>
        <begin position="1264"/>
        <end position="1296"/>
    </location>
</feature>
<gene>
    <name evidence="3" type="ORF">C3747_87g97</name>
</gene>
<dbReference type="VEuPathDB" id="TriTrypDB:TcCLB.504247.79"/>
<dbReference type="VEuPathDB" id="TriTrypDB:TCSYLVIO_007315"/>
<feature type="region of interest" description="Disordered" evidence="2">
    <location>
        <begin position="1716"/>
        <end position="1835"/>
    </location>
</feature>
<feature type="compositionally biased region" description="Polar residues" evidence="2">
    <location>
        <begin position="1286"/>
        <end position="1296"/>
    </location>
</feature>
<dbReference type="VEuPathDB" id="TriTrypDB:C3747_87g97"/>
<feature type="region of interest" description="Disordered" evidence="2">
    <location>
        <begin position="1044"/>
        <end position="1085"/>
    </location>
</feature>
<dbReference type="Proteomes" id="UP000246078">
    <property type="component" value="Unassembled WGS sequence"/>
</dbReference>
<dbReference type="VEuPathDB" id="TriTrypDB:TcBrA4_0037560"/>
<feature type="compositionally biased region" description="Polar residues" evidence="2">
    <location>
        <begin position="1265"/>
        <end position="1274"/>
    </location>
</feature>
<dbReference type="VEuPathDB" id="TriTrypDB:ECC02_000638"/>
<feature type="region of interest" description="Disordered" evidence="2">
    <location>
        <begin position="132"/>
        <end position="155"/>
    </location>
</feature>